<dbReference type="EMBL" id="KL367510">
    <property type="protein sequence ID" value="KFD67825.1"/>
    <property type="molecule type" value="Genomic_DNA"/>
</dbReference>
<name>A0A085NEC9_9BILA</name>
<evidence type="ECO:0000313" key="1">
    <source>
        <dbReference type="EMBL" id="KFD67825.1"/>
    </source>
</evidence>
<protein>
    <submittedName>
        <fullName evidence="1">Uncharacterized protein</fullName>
    </submittedName>
</protein>
<accession>A0A085NEC9</accession>
<proteinExistence type="predicted"/>
<dbReference type="AlphaFoldDB" id="A0A085NEC9"/>
<gene>
    <name evidence="1" type="ORF">M514_19908</name>
</gene>
<organism evidence="1">
    <name type="scientific">Trichuris suis</name>
    <name type="common">pig whipworm</name>
    <dbReference type="NCBI Taxonomy" id="68888"/>
    <lineage>
        <taxon>Eukaryota</taxon>
        <taxon>Metazoa</taxon>
        <taxon>Ecdysozoa</taxon>
        <taxon>Nematoda</taxon>
        <taxon>Enoplea</taxon>
        <taxon>Dorylaimia</taxon>
        <taxon>Trichinellida</taxon>
        <taxon>Trichuridae</taxon>
        <taxon>Trichuris</taxon>
    </lineage>
</organism>
<sequence length="61" mass="6879">MLTSGQDAQVILSFNELASSQKQRKMHGRKCYQRIKSQEIEIAGANHITQKQGIETTVYPS</sequence>
<dbReference type="Proteomes" id="UP000030758">
    <property type="component" value="Unassembled WGS sequence"/>
</dbReference>
<reference evidence="1" key="1">
    <citation type="journal article" date="2014" name="Nat. Genet.">
        <title>Genome and transcriptome of the porcine whipworm Trichuris suis.</title>
        <authorList>
            <person name="Jex A.R."/>
            <person name="Nejsum P."/>
            <person name="Schwarz E.M."/>
            <person name="Hu L."/>
            <person name="Young N.D."/>
            <person name="Hall R.S."/>
            <person name="Korhonen P.K."/>
            <person name="Liao S."/>
            <person name="Thamsborg S."/>
            <person name="Xia J."/>
            <person name="Xu P."/>
            <person name="Wang S."/>
            <person name="Scheerlinck J.P."/>
            <person name="Hofmann A."/>
            <person name="Sternberg P.W."/>
            <person name="Wang J."/>
            <person name="Gasser R.B."/>
        </authorList>
    </citation>
    <scope>NUCLEOTIDE SEQUENCE [LARGE SCALE GENOMIC DNA]</scope>
    <source>
        <strain evidence="1">DCEP-RM93F</strain>
    </source>
</reference>